<evidence type="ECO:0000256" key="1">
    <source>
        <dbReference type="SAM" id="MobiDB-lite"/>
    </source>
</evidence>
<keyword evidence="3" id="KW-1185">Reference proteome</keyword>
<reference evidence="3" key="1">
    <citation type="journal article" date="2010" name="Nat. Biotechnol.">
        <title>Draft genome sequence of the oilseed species Ricinus communis.</title>
        <authorList>
            <person name="Chan A.P."/>
            <person name="Crabtree J."/>
            <person name="Zhao Q."/>
            <person name="Lorenzi H."/>
            <person name="Orvis J."/>
            <person name="Puiu D."/>
            <person name="Melake-Berhan A."/>
            <person name="Jones K.M."/>
            <person name="Redman J."/>
            <person name="Chen G."/>
            <person name="Cahoon E.B."/>
            <person name="Gedil M."/>
            <person name="Stanke M."/>
            <person name="Haas B.J."/>
            <person name="Wortman J.R."/>
            <person name="Fraser-Liggett C.M."/>
            <person name="Ravel J."/>
            <person name="Rabinowicz P.D."/>
        </authorList>
    </citation>
    <scope>NUCLEOTIDE SEQUENCE [LARGE SCALE GENOMIC DNA]</scope>
    <source>
        <strain evidence="3">cv. Hale</strain>
    </source>
</reference>
<proteinExistence type="predicted"/>
<sequence length="80" mass="8408">MGDLESLASKLDAFMQTMAGRQQALEEQMEILTHHICKSGKELGGNGTGGASSGNQGSRGCSEERIDGWSASALRTHLDG</sequence>
<evidence type="ECO:0000313" key="3">
    <source>
        <dbReference type="Proteomes" id="UP000008311"/>
    </source>
</evidence>
<evidence type="ECO:0000313" key="2">
    <source>
        <dbReference type="EMBL" id="EEF47917.1"/>
    </source>
</evidence>
<dbReference type="AlphaFoldDB" id="B9RL02"/>
<dbReference type="EMBL" id="EQ973786">
    <property type="protein sequence ID" value="EEF47917.1"/>
    <property type="molecule type" value="Genomic_DNA"/>
</dbReference>
<accession>B9RL02</accession>
<dbReference type="InParanoid" id="B9RL02"/>
<gene>
    <name evidence="2" type="ORF">RCOM_0940790</name>
</gene>
<name>B9RL02_RICCO</name>
<feature type="region of interest" description="Disordered" evidence="1">
    <location>
        <begin position="40"/>
        <end position="66"/>
    </location>
</feature>
<dbReference type="Proteomes" id="UP000008311">
    <property type="component" value="Unassembled WGS sequence"/>
</dbReference>
<protein>
    <submittedName>
        <fullName evidence="2">Uncharacterized protein</fullName>
    </submittedName>
</protein>
<feature type="compositionally biased region" description="Gly residues" evidence="1">
    <location>
        <begin position="42"/>
        <end position="52"/>
    </location>
</feature>
<organism evidence="2 3">
    <name type="scientific">Ricinus communis</name>
    <name type="common">Castor bean</name>
    <dbReference type="NCBI Taxonomy" id="3988"/>
    <lineage>
        <taxon>Eukaryota</taxon>
        <taxon>Viridiplantae</taxon>
        <taxon>Streptophyta</taxon>
        <taxon>Embryophyta</taxon>
        <taxon>Tracheophyta</taxon>
        <taxon>Spermatophyta</taxon>
        <taxon>Magnoliopsida</taxon>
        <taxon>eudicotyledons</taxon>
        <taxon>Gunneridae</taxon>
        <taxon>Pentapetalae</taxon>
        <taxon>rosids</taxon>
        <taxon>fabids</taxon>
        <taxon>Malpighiales</taxon>
        <taxon>Euphorbiaceae</taxon>
        <taxon>Acalyphoideae</taxon>
        <taxon>Acalypheae</taxon>
        <taxon>Ricinus</taxon>
    </lineage>
</organism>